<evidence type="ECO:0000259" key="4">
    <source>
        <dbReference type="Pfam" id="PF23892"/>
    </source>
</evidence>
<dbReference type="Gene3D" id="1.25.40.10">
    <property type="entry name" value="Tetratricopeptide repeat domain"/>
    <property type="match status" value="1"/>
</dbReference>
<evidence type="ECO:0000256" key="1">
    <source>
        <dbReference type="ARBA" id="ARBA00022737"/>
    </source>
</evidence>
<evidence type="ECO:0008006" key="8">
    <source>
        <dbReference type="Google" id="ProtNLM"/>
    </source>
</evidence>
<proteinExistence type="predicted"/>
<keyword evidence="2" id="KW-0201">Cytochrome c-type biogenesis</keyword>
<dbReference type="InterPro" id="IPR056413">
    <property type="entry name" value="TPR_CcmH_CycH"/>
</dbReference>
<protein>
    <recommendedName>
        <fullName evidence="8">C-type cytochrome biogenesis protein CcmI</fullName>
    </recommendedName>
</protein>
<dbReference type="AlphaFoldDB" id="A0A0R2U3S5"/>
<dbReference type="GO" id="GO:0017004">
    <property type="term" value="P:cytochrome complex assembly"/>
    <property type="evidence" value="ECO:0007669"/>
    <property type="project" value="UniProtKB-KW"/>
</dbReference>
<accession>A0A0R2U3S5</accession>
<sequence length="316" mass="34672">MLLIGSLAATWSIYDDIGAAEDENVAVLLNQIASLEAQTPRMVELNQELIQAVEGRVQKRPDNIYYWVILAQAAIADNDFFVASQYFGSALEMAPQDSQLLAQYAEILFLLDGSKFTQRVGIAVGKAFAANPDNQIVLGLKGIEAFTNADFQLAVTYWQGAQAQLNPDSNIFQGLQVGIDRAREFIKDDFGSHNNETQLNEVQIALQINLSLDVKVPTKPGQRVFIAAVRESGPPMPLAAKKILASQLPRTLVLTEKDAILPGQDLTTETKIRVVARLSISGSATPQSGDWEATSERIDLDEHEGEIILVIDRQRP</sequence>
<feature type="domain" description="Cytochrome c-type biogenesis protein H TPR" evidence="5">
    <location>
        <begin position="24"/>
        <end position="170"/>
    </location>
</feature>
<dbReference type="InterPro" id="IPR051263">
    <property type="entry name" value="C-type_cytochrome_biogenesis"/>
</dbReference>
<keyword evidence="3" id="KW-0802">TPR repeat</keyword>
<dbReference type="EMBL" id="LICA01000382">
    <property type="protein sequence ID" value="KRO92035.1"/>
    <property type="molecule type" value="Genomic_DNA"/>
</dbReference>
<dbReference type="PANTHER" id="PTHR47870:SF1">
    <property type="entry name" value="CYTOCHROME C-TYPE BIOGENESIS PROTEIN CCMH"/>
    <property type="match status" value="1"/>
</dbReference>
<feature type="domain" description="Cytochrome c-type biogenesis protein H Ig-like" evidence="4">
    <location>
        <begin position="204"/>
        <end position="312"/>
    </location>
</feature>
<evidence type="ECO:0000256" key="2">
    <source>
        <dbReference type="ARBA" id="ARBA00022748"/>
    </source>
</evidence>
<organism evidence="6 7">
    <name type="scientific">SAR92 bacterium BACL26 MAG-121220-bin70</name>
    <dbReference type="NCBI Taxonomy" id="1655626"/>
    <lineage>
        <taxon>Bacteria</taxon>
        <taxon>Pseudomonadati</taxon>
        <taxon>Pseudomonadota</taxon>
        <taxon>Gammaproteobacteria</taxon>
        <taxon>Cellvibrionales</taxon>
        <taxon>Porticoccaceae</taxon>
        <taxon>SAR92 clade</taxon>
    </lineage>
</organism>
<dbReference type="Pfam" id="PF23914">
    <property type="entry name" value="TPR_CcmH_CycH"/>
    <property type="match status" value="1"/>
</dbReference>
<comment type="caution">
    <text evidence="6">The sequence shown here is derived from an EMBL/GenBank/DDBJ whole genome shotgun (WGS) entry which is preliminary data.</text>
</comment>
<dbReference type="SUPFAM" id="SSF48452">
    <property type="entry name" value="TPR-like"/>
    <property type="match status" value="1"/>
</dbReference>
<dbReference type="Pfam" id="PF23892">
    <property type="entry name" value="Ig_CycH"/>
    <property type="match status" value="1"/>
</dbReference>
<name>A0A0R2U3S5_9GAMM</name>
<evidence type="ECO:0000313" key="6">
    <source>
        <dbReference type="EMBL" id="KRO92035.1"/>
    </source>
</evidence>
<evidence type="ECO:0000256" key="3">
    <source>
        <dbReference type="ARBA" id="ARBA00022803"/>
    </source>
</evidence>
<dbReference type="InterPro" id="IPR056412">
    <property type="entry name" value="Ig_CycH"/>
</dbReference>
<gene>
    <name evidence="6" type="ORF">ABS24_05850</name>
</gene>
<reference evidence="6 7" key="1">
    <citation type="submission" date="2015-10" db="EMBL/GenBank/DDBJ databases">
        <title>Metagenome-Assembled Genomes uncover a global brackish microbiome.</title>
        <authorList>
            <person name="Hugerth L.W."/>
            <person name="Larsson J."/>
            <person name="Alneberg J."/>
            <person name="Lindh M.V."/>
            <person name="Legrand C."/>
            <person name="Pinhassi J."/>
            <person name="Andersson A.F."/>
        </authorList>
    </citation>
    <scope>NUCLEOTIDE SEQUENCE [LARGE SCALE GENOMIC DNA]</scope>
    <source>
        <strain evidence="6">BACL26 MAG-121220-bin70</strain>
    </source>
</reference>
<dbReference type="Proteomes" id="UP000051213">
    <property type="component" value="Unassembled WGS sequence"/>
</dbReference>
<dbReference type="InterPro" id="IPR011990">
    <property type="entry name" value="TPR-like_helical_dom_sf"/>
</dbReference>
<keyword evidence="1" id="KW-0677">Repeat</keyword>
<evidence type="ECO:0000259" key="5">
    <source>
        <dbReference type="Pfam" id="PF23914"/>
    </source>
</evidence>
<dbReference type="PANTHER" id="PTHR47870">
    <property type="entry name" value="CYTOCHROME C-TYPE BIOGENESIS PROTEIN CCMH"/>
    <property type="match status" value="1"/>
</dbReference>
<evidence type="ECO:0000313" key="7">
    <source>
        <dbReference type="Proteomes" id="UP000051213"/>
    </source>
</evidence>